<organism evidence="9">
    <name type="scientific">hydrothermal vent metagenome</name>
    <dbReference type="NCBI Taxonomy" id="652676"/>
    <lineage>
        <taxon>unclassified sequences</taxon>
        <taxon>metagenomes</taxon>
        <taxon>ecological metagenomes</taxon>
    </lineage>
</organism>
<protein>
    <recommendedName>
        <fullName evidence="3">gluconokinase</fullName>
        <ecNumber evidence="3">2.7.1.12</ecNumber>
    </recommendedName>
</protein>
<keyword evidence="6 9" id="KW-0418">Kinase</keyword>
<evidence type="ECO:0000256" key="3">
    <source>
        <dbReference type="ARBA" id="ARBA00012054"/>
    </source>
</evidence>
<evidence type="ECO:0000313" key="9">
    <source>
        <dbReference type="EMBL" id="CUS56819.1"/>
    </source>
</evidence>
<dbReference type="GO" id="GO:0005975">
    <property type="term" value="P:carbohydrate metabolic process"/>
    <property type="evidence" value="ECO:0007669"/>
    <property type="project" value="InterPro"/>
</dbReference>
<proteinExistence type="inferred from homology"/>
<evidence type="ECO:0000256" key="7">
    <source>
        <dbReference type="ARBA" id="ARBA00022840"/>
    </source>
</evidence>
<dbReference type="InterPro" id="IPR027417">
    <property type="entry name" value="P-loop_NTPase"/>
</dbReference>
<dbReference type="AlphaFoldDB" id="A0A160U2Z1"/>
<evidence type="ECO:0000256" key="5">
    <source>
        <dbReference type="ARBA" id="ARBA00022741"/>
    </source>
</evidence>
<keyword evidence="7" id="KW-0067">ATP-binding</keyword>
<sequence length="163" mass="17609">MRDLVIIMGVAGSGKTSIAEALSKAEGWPFVEADDYHSAANKEKMASGTPLTDADRADWVRSLCKTLTDMPEDRVVLACSALTPFVQTGLREQSGRTCLFVLLDVPKDELAQRISSRADHFMPVSLLDSQLAALVPPEDVIRVDGMAAPIALVEDIRTRLAVA</sequence>
<evidence type="ECO:0000256" key="4">
    <source>
        <dbReference type="ARBA" id="ARBA00022679"/>
    </source>
</evidence>
<dbReference type="EC" id="2.7.1.12" evidence="3"/>
<dbReference type="GO" id="GO:0046316">
    <property type="term" value="F:gluconokinase activity"/>
    <property type="evidence" value="ECO:0007669"/>
    <property type="project" value="UniProtKB-EC"/>
</dbReference>
<gene>
    <name evidence="9" type="ORF">MGWOODY_Hyp2220</name>
</gene>
<dbReference type="EMBL" id="CZQD01000032">
    <property type="protein sequence ID" value="CUS56819.1"/>
    <property type="molecule type" value="Genomic_DNA"/>
</dbReference>
<dbReference type="PANTHER" id="PTHR43442">
    <property type="entry name" value="GLUCONOKINASE-RELATED"/>
    <property type="match status" value="1"/>
</dbReference>
<dbReference type="NCBIfam" id="TIGR01313">
    <property type="entry name" value="therm_gnt_kin"/>
    <property type="match status" value="1"/>
</dbReference>
<dbReference type="CDD" id="cd02021">
    <property type="entry name" value="GntK"/>
    <property type="match status" value="1"/>
</dbReference>
<dbReference type="SUPFAM" id="SSF52540">
    <property type="entry name" value="P-loop containing nucleoside triphosphate hydrolases"/>
    <property type="match status" value="1"/>
</dbReference>
<dbReference type="Pfam" id="PF13671">
    <property type="entry name" value="AAA_33"/>
    <property type="match status" value="1"/>
</dbReference>
<dbReference type="GO" id="GO:0005524">
    <property type="term" value="F:ATP binding"/>
    <property type="evidence" value="ECO:0007669"/>
    <property type="project" value="UniProtKB-KW"/>
</dbReference>
<accession>A0A160U2Z1</accession>
<name>A0A160U2Z1_9ZZZZ</name>
<evidence type="ECO:0000256" key="1">
    <source>
        <dbReference type="ARBA" id="ARBA00004761"/>
    </source>
</evidence>
<dbReference type="PANTHER" id="PTHR43442:SF3">
    <property type="entry name" value="GLUCONOKINASE-RELATED"/>
    <property type="match status" value="1"/>
</dbReference>
<comment type="pathway">
    <text evidence="1">Carbohydrate acid metabolism.</text>
</comment>
<keyword evidence="5" id="KW-0547">Nucleotide-binding</keyword>
<evidence type="ECO:0000256" key="2">
    <source>
        <dbReference type="ARBA" id="ARBA00008420"/>
    </source>
</evidence>
<evidence type="ECO:0000256" key="8">
    <source>
        <dbReference type="ARBA" id="ARBA00048090"/>
    </source>
</evidence>
<comment type="similarity">
    <text evidence="2">Belongs to the gluconokinase GntK/GntV family.</text>
</comment>
<dbReference type="InterPro" id="IPR006001">
    <property type="entry name" value="Therm_gnt_kin"/>
</dbReference>
<evidence type="ECO:0000256" key="6">
    <source>
        <dbReference type="ARBA" id="ARBA00022777"/>
    </source>
</evidence>
<reference evidence="9" key="1">
    <citation type="submission" date="2015-10" db="EMBL/GenBank/DDBJ databases">
        <authorList>
            <person name="Gilbert D.G."/>
        </authorList>
    </citation>
    <scope>NUCLEOTIDE SEQUENCE</scope>
</reference>
<dbReference type="Gene3D" id="3.40.50.300">
    <property type="entry name" value="P-loop containing nucleotide triphosphate hydrolases"/>
    <property type="match status" value="1"/>
</dbReference>
<comment type="catalytic activity">
    <reaction evidence="8">
        <text>D-gluconate + ATP = 6-phospho-D-gluconate + ADP + H(+)</text>
        <dbReference type="Rhea" id="RHEA:19433"/>
        <dbReference type="ChEBI" id="CHEBI:15378"/>
        <dbReference type="ChEBI" id="CHEBI:18391"/>
        <dbReference type="ChEBI" id="CHEBI:30616"/>
        <dbReference type="ChEBI" id="CHEBI:58759"/>
        <dbReference type="ChEBI" id="CHEBI:456216"/>
        <dbReference type="EC" id="2.7.1.12"/>
    </reaction>
</comment>
<dbReference type="GO" id="GO:0005737">
    <property type="term" value="C:cytoplasm"/>
    <property type="evidence" value="ECO:0007669"/>
    <property type="project" value="TreeGrafter"/>
</dbReference>
<keyword evidence="4 9" id="KW-0808">Transferase</keyword>